<dbReference type="InterPro" id="IPR039754">
    <property type="entry name" value="Esf1"/>
</dbReference>
<organism evidence="2 3">
    <name type="scientific">Maylandia zebra</name>
    <name type="common">zebra mbuna</name>
    <dbReference type="NCBI Taxonomy" id="106582"/>
    <lineage>
        <taxon>Eukaryota</taxon>
        <taxon>Metazoa</taxon>
        <taxon>Chordata</taxon>
        <taxon>Craniata</taxon>
        <taxon>Vertebrata</taxon>
        <taxon>Euteleostomi</taxon>
        <taxon>Actinopterygii</taxon>
        <taxon>Neopterygii</taxon>
        <taxon>Teleostei</taxon>
        <taxon>Neoteleostei</taxon>
        <taxon>Acanthomorphata</taxon>
        <taxon>Ovalentaria</taxon>
        <taxon>Cichlomorphae</taxon>
        <taxon>Cichliformes</taxon>
        <taxon>Cichlidae</taxon>
        <taxon>African cichlids</taxon>
        <taxon>Pseudocrenilabrinae</taxon>
        <taxon>Haplochromini</taxon>
        <taxon>Maylandia</taxon>
        <taxon>Maylandia zebra complex</taxon>
    </lineage>
</organism>
<feature type="region of interest" description="Disordered" evidence="1">
    <location>
        <begin position="76"/>
        <end position="120"/>
    </location>
</feature>
<protein>
    <recommendedName>
        <fullName evidence="4">ESF1, nucleolar pre-rRNA processing protein, homolog (S. cerevisiae)</fullName>
    </recommendedName>
</protein>
<dbReference type="GO" id="GO:0003723">
    <property type="term" value="F:RNA binding"/>
    <property type="evidence" value="ECO:0007669"/>
    <property type="project" value="TreeGrafter"/>
</dbReference>
<dbReference type="AlphaFoldDB" id="A0A3P9C8U0"/>
<dbReference type="GeneTree" id="ENSGT00390000004881"/>
<reference evidence="2" key="2">
    <citation type="submission" date="2025-08" db="UniProtKB">
        <authorList>
            <consortium name="Ensembl"/>
        </authorList>
    </citation>
    <scope>IDENTIFICATION</scope>
</reference>
<reference evidence="2" key="3">
    <citation type="submission" date="2025-09" db="UniProtKB">
        <authorList>
            <consortium name="Ensembl"/>
        </authorList>
    </citation>
    <scope>IDENTIFICATION</scope>
</reference>
<accession>A0A3P9C8U0</accession>
<name>A0A3P9C8U0_9CICH</name>
<evidence type="ECO:0000313" key="3">
    <source>
        <dbReference type="Proteomes" id="UP000265160"/>
    </source>
</evidence>
<dbReference type="Proteomes" id="UP000265160">
    <property type="component" value="LG6"/>
</dbReference>
<dbReference type="GO" id="GO:0006364">
    <property type="term" value="P:rRNA processing"/>
    <property type="evidence" value="ECO:0007669"/>
    <property type="project" value="InterPro"/>
</dbReference>
<dbReference type="Ensembl" id="ENSMZET00005019115.1">
    <property type="protein sequence ID" value="ENSMZEP00005018517.1"/>
    <property type="gene ID" value="ENSMZEG00005013906.1"/>
</dbReference>
<proteinExistence type="predicted"/>
<feature type="compositionally biased region" description="Acidic residues" evidence="1">
    <location>
        <begin position="77"/>
        <end position="88"/>
    </location>
</feature>
<dbReference type="PANTHER" id="PTHR12202">
    <property type="entry name" value="ESF1 HOMOLOG"/>
    <property type="match status" value="1"/>
</dbReference>
<keyword evidence="3" id="KW-1185">Reference proteome</keyword>
<feature type="compositionally biased region" description="Basic and acidic residues" evidence="1">
    <location>
        <begin position="89"/>
        <end position="98"/>
    </location>
</feature>
<evidence type="ECO:0000256" key="1">
    <source>
        <dbReference type="SAM" id="MobiDB-lite"/>
    </source>
</evidence>
<evidence type="ECO:0000313" key="2">
    <source>
        <dbReference type="Ensembl" id="ENSMZEP00005018517.1"/>
    </source>
</evidence>
<reference evidence="2 3" key="1">
    <citation type="journal article" date="2014" name="Nature">
        <title>The genomic substrate for adaptive radiation in African cichlid fish.</title>
        <authorList>
            <person name="Brawand D."/>
            <person name="Wagner C.E."/>
            <person name="Li Y.I."/>
            <person name="Malinsky M."/>
            <person name="Keller I."/>
            <person name="Fan S."/>
            <person name="Simakov O."/>
            <person name="Ng A.Y."/>
            <person name="Lim Z.W."/>
            <person name="Bezault E."/>
            <person name="Turner-Maier J."/>
            <person name="Johnson J."/>
            <person name="Alcazar R."/>
            <person name="Noh H.J."/>
            <person name="Russell P."/>
            <person name="Aken B."/>
            <person name="Alfoldi J."/>
            <person name="Amemiya C."/>
            <person name="Azzouzi N."/>
            <person name="Baroiller J.F."/>
            <person name="Barloy-Hubler F."/>
            <person name="Berlin A."/>
            <person name="Bloomquist R."/>
            <person name="Carleton K.L."/>
            <person name="Conte M.A."/>
            <person name="D'Cotta H."/>
            <person name="Eshel O."/>
            <person name="Gaffney L."/>
            <person name="Galibert F."/>
            <person name="Gante H.F."/>
            <person name="Gnerre S."/>
            <person name="Greuter L."/>
            <person name="Guyon R."/>
            <person name="Haddad N.S."/>
            <person name="Haerty W."/>
            <person name="Harris R.M."/>
            <person name="Hofmann H.A."/>
            <person name="Hourlier T."/>
            <person name="Hulata G."/>
            <person name="Jaffe D.B."/>
            <person name="Lara M."/>
            <person name="Lee A.P."/>
            <person name="MacCallum I."/>
            <person name="Mwaiko S."/>
            <person name="Nikaido M."/>
            <person name="Nishihara H."/>
            <person name="Ozouf-Costaz C."/>
            <person name="Penman D.J."/>
            <person name="Przybylski D."/>
            <person name="Rakotomanga M."/>
            <person name="Renn S.C.P."/>
            <person name="Ribeiro F.J."/>
            <person name="Ron M."/>
            <person name="Salzburger W."/>
            <person name="Sanchez-Pulido L."/>
            <person name="Santos M.E."/>
            <person name="Searle S."/>
            <person name="Sharpe T."/>
            <person name="Swofford R."/>
            <person name="Tan F.J."/>
            <person name="Williams L."/>
            <person name="Young S."/>
            <person name="Yin S."/>
            <person name="Okada N."/>
            <person name="Kocher T.D."/>
            <person name="Miska E.A."/>
            <person name="Lander E.S."/>
            <person name="Venkatesh B."/>
            <person name="Fernald R.D."/>
            <person name="Meyer A."/>
            <person name="Ponting C.P."/>
            <person name="Streelman J.T."/>
            <person name="Lindblad-Toh K."/>
            <person name="Seehausen O."/>
            <person name="Di Palma F."/>
        </authorList>
    </citation>
    <scope>NUCLEOTIDE SEQUENCE</scope>
</reference>
<dbReference type="STRING" id="106582.ENSMZEP00005018517"/>
<sequence length="120" mass="13916">MSSKKRPDGDERFLRVQKDPRFWEMPERERKVKIDKRFQSMFHDERFKVKYTVDKRGRPINHTSAEDLKRFYKLSDSEGEEAGEGEEAAEVKKKKDVGGAKAEQPKGAASLSEGQEMFSC</sequence>
<dbReference type="PANTHER" id="PTHR12202:SF0">
    <property type="entry name" value="ESF1 HOMOLOG"/>
    <property type="match status" value="1"/>
</dbReference>
<evidence type="ECO:0008006" key="4">
    <source>
        <dbReference type="Google" id="ProtNLM"/>
    </source>
</evidence>